<feature type="domain" description="Histidine kinase/HSP90-like ATPase" evidence="2">
    <location>
        <begin position="5"/>
        <end position="114"/>
    </location>
</feature>
<proteinExistence type="predicted"/>
<dbReference type="Proteomes" id="UP001595528">
    <property type="component" value="Unassembled WGS sequence"/>
</dbReference>
<name>A0ABV7KVE3_9PROT</name>
<keyword evidence="3" id="KW-0067">ATP-binding</keyword>
<dbReference type="SUPFAM" id="SSF55874">
    <property type="entry name" value="ATPase domain of HSP90 chaperone/DNA topoisomerase II/histidine kinase"/>
    <property type="match status" value="1"/>
</dbReference>
<evidence type="ECO:0000259" key="2">
    <source>
        <dbReference type="Pfam" id="PF13581"/>
    </source>
</evidence>
<evidence type="ECO:0000313" key="4">
    <source>
        <dbReference type="Proteomes" id="UP001595528"/>
    </source>
</evidence>
<dbReference type="EMBL" id="JBHRTR010000011">
    <property type="protein sequence ID" value="MFC3226358.1"/>
    <property type="molecule type" value="Genomic_DNA"/>
</dbReference>
<comment type="caution">
    <text evidence="3">The sequence shown here is derived from an EMBL/GenBank/DDBJ whole genome shotgun (WGS) entry which is preliminary data.</text>
</comment>
<evidence type="ECO:0000256" key="1">
    <source>
        <dbReference type="ARBA" id="ARBA00022527"/>
    </source>
</evidence>
<keyword evidence="3" id="KW-0808">Transferase</keyword>
<keyword evidence="1" id="KW-0418">Kinase</keyword>
<dbReference type="GO" id="GO:0005524">
    <property type="term" value="F:ATP binding"/>
    <property type="evidence" value="ECO:0007669"/>
    <property type="project" value="UniProtKB-KW"/>
</dbReference>
<accession>A0ABV7KVE3</accession>
<keyword evidence="1" id="KW-0723">Serine/threonine-protein kinase</keyword>
<dbReference type="InterPro" id="IPR050267">
    <property type="entry name" value="Anti-sigma-factor_SerPK"/>
</dbReference>
<dbReference type="PANTHER" id="PTHR35526">
    <property type="entry name" value="ANTI-SIGMA-F FACTOR RSBW-RELATED"/>
    <property type="match status" value="1"/>
</dbReference>
<gene>
    <name evidence="3" type="ORF">ACFOGJ_03910</name>
</gene>
<dbReference type="InterPro" id="IPR003594">
    <property type="entry name" value="HATPase_dom"/>
</dbReference>
<reference evidence="4" key="1">
    <citation type="journal article" date="2019" name="Int. J. Syst. Evol. Microbiol.">
        <title>The Global Catalogue of Microorganisms (GCM) 10K type strain sequencing project: providing services to taxonomists for standard genome sequencing and annotation.</title>
        <authorList>
            <consortium name="The Broad Institute Genomics Platform"/>
            <consortium name="The Broad Institute Genome Sequencing Center for Infectious Disease"/>
            <person name="Wu L."/>
            <person name="Ma J."/>
        </authorList>
    </citation>
    <scope>NUCLEOTIDE SEQUENCE [LARGE SCALE GENOMIC DNA]</scope>
    <source>
        <strain evidence="4">KCTC 42964</strain>
    </source>
</reference>
<dbReference type="InterPro" id="IPR036890">
    <property type="entry name" value="HATPase_C_sf"/>
</dbReference>
<dbReference type="EC" id="2.7.13.3" evidence="3"/>
<dbReference type="GO" id="GO:0004673">
    <property type="term" value="F:protein histidine kinase activity"/>
    <property type="evidence" value="ECO:0007669"/>
    <property type="project" value="UniProtKB-EC"/>
</dbReference>
<sequence length="125" mass="13387">MEGFFARHGLPSDEGARMVLALDELVTNVMHHGGTGAQPVAEIEVSLDLAGDRVVAVIRDAGHPFNPLTLPEPDVEAPLEARPIGGLGIHLARQLMDVIRYRRDGDRNCLTLVKRLPGLPPAAGT</sequence>
<keyword evidence="4" id="KW-1185">Reference proteome</keyword>
<keyword evidence="3" id="KW-0547">Nucleotide-binding</keyword>
<dbReference type="PANTHER" id="PTHR35526:SF6">
    <property type="entry name" value="SLR1861 PROTEIN"/>
    <property type="match status" value="1"/>
</dbReference>
<dbReference type="Gene3D" id="3.30.565.10">
    <property type="entry name" value="Histidine kinase-like ATPase, C-terminal domain"/>
    <property type="match status" value="1"/>
</dbReference>
<dbReference type="CDD" id="cd16936">
    <property type="entry name" value="HATPase_RsbW-like"/>
    <property type="match status" value="1"/>
</dbReference>
<organism evidence="3 4">
    <name type="scientific">Marinibaculum pumilum</name>
    <dbReference type="NCBI Taxonomy" id="1766165"/>
    <lineage>
        <taxon>Bacteria</taxon>
        <taxon>Pseudomonadati</taxon>
        <taxon>Pseudomonadota</taxon>
        <taxon>Alphaproteobacteria</taxon>
        <taxon>Rhodospirillales</taxon>
        <taxon>Rhodospirillaceae</taxon>
        <taxon>Marinibaculum</taxon>
    </lineage>
</organism>
<dbReference type="Pfam" id="PF13581">
    <property type="entry name" value="HATPase_c_2"/>
    <property type="match status" value="1"/>
</dbReference>
<dbReference type="RefSeq" id="WP_379898292.1">
    <property type="nucleotide sequence ID" value="NZ_JBHRTR010000011.1"/>
</dbReference>
<evidence type="ECO:0000313" key="3">
    <source>
        <dbReference type="EMBL" id="MFC3226358.1"/>
    </source>
</evidence>
<protein>
    <submittedName>
        <fullName evidence="3">ATP-binding protein</fullName>
        <ecNumber evidence="3">2.7.13.3</ecNumber>
    </submittedName>
</protein>